<dbReference type="Gene3D" id="1.10.10.10">
    <property type="entry name" value="Winged helix-like DNA-binding domain superfamily/Winged helix DNA-binding domain"/>
    <property type="match status" value="1"/>
</dbReference>
<evidence type="ECO:0000313" key="14">
    <source>
        <dbReference type="Proteomes" id="UP001060039"/>
    </source>
</evidence>
<sequence length="234" mass="25619">MSSSPIARTVPRTTVDAADDYLKTIYSHTEWQPDPITPNQLATRLGLAPSSVTEMVKKLHAAGLVDHRPYGPITLTPAGEQRALAMLRRHRLIETWLVRVHGYGWDEVHDEAEVLEHALSDRLLDAIDAQLGRPQRDPHGDIIPAADGSLRRPDAVRLDQAPFGFAGRVVRISDRDPDVLRVLDQLGIELDEPVWVGESPEGGAGVAILRRAGTEIVVSPAVAGSVWLEARPEV</sequence>
<dbReference type="EMBL" id="CP101497">
    <property type="protein sequence ID" value="UTT62759.1"/>
    <property type="molecule type" value="Genomic_DNA"/>
</dbReference>
<dbReference type="Proteomes" id="UP001060039">
    <property type="component" value="Chromosome"/>
</dbReference>
<dbReference type="PROSITE" id="PS50944">
    <property type="entry name" value="HTH_DTXR"/>
    <property type="match status" value="1"/>
</dbReference>
<dbReference type="InterPro" id="IPR001367">
    <property type="entry name" value="Fe_dep_repressor"/>
</dbReference>
<dbReference type="InterPro" id="IPR036388">
    <property type="entry name" value="WH-like_DNA-bd_sf"/>
</dbReference>
<dbReference type="SMART" id="SM00529">
    <property type="entry name" value="HTH_DTXR"/>
    <property type="match status" value="1"/>
</dbReference>
<dbReference type="SUPFAM" id="SSF47979">
    <property type="entry name" value="Iron-dependent repressor protein, dimerization domain"/>
    <property type="match status" value="1"/>
</dbReference>
<comment type="subunit">
    <text evidence="3">Homodimer.</text>
</comment>
<keyword evidence="14" id="KW-1185">Reference proteome</keyword>
<feature type="domain" description="HTH dtxR-type" evidence="12">
    <location>
        <begin position="1"/>
        <end position="76"/>
    </location>
</feature>
<evidence type="ECO:0000256" key="6">
    <source>
        <dbReference type="ARBA" id="ARBA00023015"/>
    </source>
</evidence>
<keyword evidence="5" id="KW-0678">Repressor</keyword>
<dbReference type="InterPro" id="IPR007167">
    <property type="entry name" value="Fe-transptr_FeoA-like"/>
</dbReference>
<keyword evidence="10" id="KW-0464">Manganese</keyword>
<evidence type="ECO:0000256" key="7">
    <source>
        <dbReference type="ARBA" id="ARBA00023125"/>
    </source>
</evidence>
<dbReference type="SUPFAM" id="SSF46785">
    <property type="entry name" value="Winged helix' DNA-binding domain"/>
    <property type="match status" value="1"/>
</dbReference>
<evidence type="ECO:0000256" key="11">
    <source>
        <dbReference type="ARBA" id="ARBA00032593"/>
    </source>
</evidence>
<evidence type="ECO:0000256" key="3">
    <source>
        <dbReference type="ARBA" id="ARBA00011738"/>
    </source>
</evidence>
<evidence type="ECO:0000313" key="13">
    <source>
        <dbReference type="EMBL" id="UTT62759.1"/>
    </source>
</evidence>
<dbReference type="SUPFAM" id="SSF50037">
    <property type="entry name" value="C-terminal domain of transcriptional repressors"/>
    <property type="match status" value="1"/>
</dbReference>
<organism evidence="13 14">
    <name type="scientific">Microcella humidisoli</name>
    <dbReference type="NCBI Taxonomy" id="2963406"/>
    <lineage>
        <taxon>Bacteria</taxon>
        <taxon>Bacillati</taxon>
        <taxon>Actinomycetota</taxon>
        <taxon>Actinomycetes</taxon>
        <taxon>Micrococcales</taxon>
        <taxon>Microbacteriaceae</taxon>
        <taxon>Microcella</taxon>
    </lineage>
</organism>
<dbReference type="InterPro" id="IPR008988">
    <property type="entry name" value="Transcriptional_repressor_C"/>
</dbReference>
<dbReference type="PANTHER" id="PTHR33238:SF11">
    <property type="entry name" value="TRANSCRIPTIONAL REGULATOR MNTR"/>
    <property type="match status" value="1"/>
</dbReference>
<dbReference type="InterPro" id="IPR050536">
    <property type="entry name" value="DtxR_MntR_Metal-Reg"/>
</dbReference>
<reference evidence="13" key="1">
    <citation type="submission" date="2022-07" db="EMBL/GenBank/DDBJ databases">
        <title>Taxonomic analysis of Microcella humidisoli nov. sp., isolated from riverside soil.</title>
        <authorList>
            <person name="Molina K.M."/>
            <person name="Kim S.B."/>
        </authorList>
    </citation>
    <scope>NUCLEOTIDE SEQUENCE</scope>
    <source>
        <strain evidence="13">MMS21-STM10</strain>
    </source>
</reference>
<keyword evidence="9" id="KW-0804">Transcription</keyword>
<dbReference type="PANTHER" id="PTHR33238">
    <property type="entry name" value="IRON (METAL) DEPENDENT REPRESSOR, DTXR FAMILY"/>
    <property type="match status" value="1"/>
</dbReference>
<evidence type="ECO:0000256" key="8">
    <source>
        <dbReference type="ARBA" id="ARBA00023159"/>
    </source>
</evidence>
<dbReference type="InterPro" id="IPR022687">
    <property type="entry name" value="HTH_DTXR"/>
</dbReference>
<dbReference type="RefSeq" id="WP_255159890.1">
    <property type="nucleotide sequence ID" value="NZ_CP101497.1"/>
</dbReference>
<keyword evidence="8" id="KW-0010">Activator</keyword>
<dbReference type="InterPro" id="IPR022689">
    <property type="entry name" value="Iron_dep_repressor"/>
</dbReference>
<evidence type="ECO:0000256" key="1">
    <source>
        <dbReference type="ARBA" id="ARBA00004496"/>
    </source>
</evidence>
<evidence type="ECO:0000256" key="4">
    <source>
        <dbReference type="ARBA" id="ARBA00022490"/>
    </source>
</evidence>
<dbReference type="Gene3D" id="1.10.60.10">
    <property type="entry name" value="Iron dependent repressor, metal binding and dimerisation domain"/>
    <property type="match status" value="1"/>
</dbReference>
<evidence type="ECO:0000256" key="2">
    <source>
        <dbReference type="ARBA" id="ARBA00007871"/>
    </source>
</evidence>
<protein>
    <recommendedName>
        <fullName evidence="11">Manganese transport regulator</fullName>
    </recommendedName>
</protein>
<accession>A0ABY5FWV0</accession>
<dbReference type="Pfam" id="PF04023">
    <property type="entry name" value="FeoA"/>
    <property type="match status" value="1"/>
</dbReference>
<keyword evidence="7" id="KW-0238">DNA-binding</keyword>
<keyword evidence="6" id="KW-0805">Transcription regulation</keyword>
<dbReference type="InterPro" id="IPR036421">
    <property type="entry name" value="Fe_dep_repressor_sf"/>
</dbReference>
<keyword evidence="4" id="KW-0963">Cytoplasm</keyword>
<comment type="similarity">
    <text evidence="2">Belongs to the DtxR/MntR family.</text>
</comment>
<evidence type="ECO:0000256" key="10">
    <source>
        <dbReference type="ARBA" id="ARBA00023211"/>
    </source>
</evidence>
<proteinExistence type="inferred from homology"/>
<comment type="subcellular location">
    <subcellularLocation>
        <location evidence="1">Cytoplasm</location>
    </subcellularLocation>
</comment>
<dbReference type="InterPro" id="IPR036390">
    <property type="entry name" value="WH_DNA-bd_sf"/>
</dbReference>
<evidence type="ECO:0000259" key="12">
    <source>
        <dbReference type="PROSITE" id="PS50944"/>
    </source>
</evidence>
<dbReference type="Pfam" id="PF02742">
    <property type="entry name" value="Fe_dep_repr_C"/>
    <property type="match status" value="1"/>
</dbReference>
<gene>
    <name evidence="13" type="ORF">NNL39_01170</name>
</gene>
<dbReference type="Pfam" id="PF01325">
    <property type="entry name" value="Fe_dep_repress"/>
    <property type="match status" value="1"/>
</dbReference>
<evidence type="ECO:0000256" key="5">
    <source>
        <dbReference type="ARBA" id="ARBA00022491"/>
    </source>
</evidence>
<evidence type="ECO:0000256" key="9">
    <source>
        <dbReference type="ARBA" id="ARBA00023163"/>
    </source>
</evidence>
<name>A0ABY5FWV0_9MICO</name>